<dbReference type="InterPro" id="IPR029442">
    <property type="entry name" value="GyrI-like"/>
</dbReference>
<dbReference type="PATRIC" id="fig|582680.6.peg.2527"/>
<accession>A0A0F0LHS4</accession>
<evidence type="ECO:0000313" key="2">
    <source>
        <dbReference type="EMBL" id="KJL32683.1"/>
    </source>
</evidence>
<feature type="domain" description="AraC effector-binding" evidence="1">
    <location>
        <begin position="10"/>
        <end position="165"/>
    </location>
</feature>
<proteinExistence type="predicted"/>
<dbReference type="Proteomes" id="UP000033740">
    <property type="component" value="Unassembled WGS sequence"/>
</dbReference>
<dbReference type="AlphaFoldDB" id="A0A0F0LHS4"/>
<dbReference type="Pfam" id="PF06445">
    <property type="entry name" value="GyrI-like"/>
    <property type="match status" value="1"/>
</dbReference>
<keyword evidence="3" id="KW-1185">Reference proteome</keyword>
<dbReference type="SUPFAM" id="SSF55136">
    <property type="entry name" value="Probable bacterial effector-binding domain"/>
    <property type="match status" value="1"/>
</dbReference>
<sequence>MSVFSEEPYDATTPLDLPPASLAAVHRTGLRIDGLGSTFDLAFGALGKAIAAGAFTPSGPAVAIYRGDPMDVFDLDVGFPVEEALPAPLTIDDVEIEAAELPSGPALATTVIGPYDGLGEAWGRLAGENTALGHSPAGVWIEVYVSDPSVTPAAELRTDLILPVQH</sequence>
<dbReference type="STRING" id="582680.RS86_02464"/>
<dbReference type="SMART" id="SM00871">
    <property type="entry name" value="AraC_E_bind"/>
    <property type="match status" value="1"/>
</dbReference>
<protein>
    <submittedName>
        <fullName evidence="2">Bacterial transcription activator, effector binding domain</fullName>
    </submittedName>
</protein>
<evidence type="ECO:0000313" key="3">
    <source>
        <dbReference type="Proteomes" id="UP000033740"/>
    </source>
</evidence>
<organism evidence="2 3">
    <name type="scientific">Microbacterium azadirachtae</name>
    <dbReference type="NCBI Taxonomy" id="582680"/>
    <lineage>
        <taxon>Bacteria</taxon>
        <taxon>Bacillati</taxon>
        <taxon>Actinomycetota</taxon>
        <taxon>Actinomycetes</taxon>
        <taxon>Micrococcales</taxon>
        <taxon>Microbacteriaceae</taxon>
        <taxon>Microbacterium</taxon>
    </lineage>
</organism>
<dbReference type="Gene3D" id="3.20.80.10">
    <property type="entry name" value="Regulatory factor, effector binding domain"/>
    <property type="match status" value="1"/>
</dbReference>
<dbReference type="RefSeq" id="WP_045272537.1">
    <property type="nucleotide sequence ID" value="NZ_JYIX01000036.1"/>
</dbReference>
<reference evidence="2 3" key="1">
    <citation type="submission" date="2015-02" db="EMBL/GenBank/DDBJ databases">
        <title>Draft genome sequences of ten Microbacterium spp. with emphasis on heavy metal contaminated environments.</title>
        <authorList>
            <person name="Corretto E."/>
        </authorList>
    </citation>
    <scope>NUCLEOTIDE SEQUENCE [LARGE SCALE GENOMIC DNA]</scope>
    <source>
        <strain evidence="2 3">ARN176</strain>
    </source>
</reference>
<dbReference type="EMBL" id="JYIX01000036">
    <property type="protein sequence ID" value="KJL32683.1"/>
    <property type="molecule type" value="Genomic_DNA"/>
</dbReference>
<dbReference type="InterPro" id="IPR010499">
    <property type="entry name" value="AraC_E-bd"/>
</dbReference>
<comment type="caution">
    <text evidence="2">The sequence shown here is derived from an EMBL/GenBank/DDBJ whole genome shotgun (WGS) entry which is preliminary data.</text>
</comment>
<dbReference type="InterPro" id="IPR011256">
    <property type="entry name" value="Reg_factor_effector_dom_sf"/>
</dbReference>
<name>A0A0F0LHS4_9MICO</name>
<gene>
    <name evidence="2" type="ORF">RS86_02464</name>
</gene>
<evidence type="ECO:0000259" key="1">
    <source>
        <dbReference type="SMART" id="SM00871"/>
    </source>
</evidence>